<evidence type="ECO:0000313" key="4">
    <source>
        <dbReference type="Proteomes" id="UP001183390"/>
    </source>
</evidence>
<dbReference type="Pfam" id="PF08448">
    <property type="entry name" value="PAS_4"/>
    <property type="match status" value="1"/>
</dbReference>
<evidence type="ECO:0000259" key="2">
    <source>
        <dbReference type="PROSITE" id="PS50112"/>
    </source>
</evidence>
<comment type="caution">
    <text evidence="3">The sequence shown here is derived from an EMBL/GenBank/DDBJ whole genome shotgun (WGS) entry which is preliminary data.</text>
</comment>
<dbReference type="PANTHER" id="PTHR43156">
    <property type="entry name" value="STAGE II SPORULATION PROTEIN E-RELATED"/>
    <property type="match status" value="1"/>
</dbReference>
<dbReference type="RefSeq" id="WP_311513418.1">
    <property type="nucleotide sequence ID" value="NZ_JAVREP010000016.1"/>
</dbReference>
<dbReference type="Pfam" id="PF08447">
    <property type="entry name" value="PAS_3"/>
    <property type="match status" value="1"/>
</dbReference>
<dbReference type="SMART" id="SM00091">
    <property type="entry name" value="PAS"/>
    <property type="match status" value="2"/>
</dbReference>
<dbReference type="SUPFAM" id="SSF81606">
    <property type="entry name" value="PP2C-like"/>
    <property type="match status" value="1"/>
</dbReference>
<name>A0ABU2MDS1_9ACTN</name>
<proteinExistence type="predicted"/>
<evidence type="ECO:0000313" key="3">
    <source>
        <dbReference type="EMBL" id="MDT0330828.1"/>
    </source>
</evidence>
<dbReference type="EMBL" id="JAVREP010000016">
    <property type="protein sequence ID" value="MDT0330828.1"/>
    <property type="molecule type" value="Genomic_DNA"/>
</dbReference>
<organism evidence="3 4">
    <name type="scientific">Nocardiopsis lambiniae</name>
    <dbReference type="NCBI Taxonomy" id="3075539"/>
    <lineage>
        <taxon>Bacteria</taxon>
        <taxon>Bacillati</taxon>
        <taxon>Actinomycetota</taxon>
        <taxon>Actinomycetes</taxon>
        <taxon>Streptosporangiales</taxon>
        <taxon>Nocardiopsidaceae</taxon>
        <taxon>Nocardiopsis</taxon>
    </lineage>
</organism>
<dbReference type="Gene3D" id="3.30.450.20">
    <property type="entry name" value="PAS domain"/>
    <property type="match status" value="2"/>
</dbReference>
<dbReference type="InterPro" id="IPR013656">
    <property type="entry name" value="PAS_4"/>
</dbReference>
<dbReference type="Gene3D" id="3.30.450.40">
    <property type="match status" value="1"/>
</dbReference>
<dbReference type="InterPro" id="IPR052016">
    <property type="entry name" value="Bact_Sigma-Reg"/>
</dbReference>
<reference evidence="4" key="1">
    <citation type="submission" date="2023-07" db="EMBL/GenBank/DDBJ databases">
        <title>30 novel species of actinomycetes from the DSMZ collection.</title>
        <authorList>
            <person name="Nouioui I."/>
        </authorList>
    </citation>
    <scope>NUCLEOTIDE SEQUENCE [LARGE SCALE GENOMIC DNA]</scope>
    <source>
        <strain evidence="4">DSM 44743</strain>
    </source>
</reference>
<dbReference type="PANTHER" id="PTHR43156:SF2">
    <property type="entry name" value="STAGE II SPORULATION PROTEIN E"/>
    <property type="match status" value="1"/>
</dbReference>
<dbReference type="Pfam" id="PF13185">
    <property type="entry name" value="GAF_2"/>
    <property type="match status" value="1"/>
</dbReference>
<dbReference type="SUPFAM" id="SSF55785">
    <property type="entry name" value="PYP-like sensor domain (PAS domain)"/>
    <property type="match status" value="2"/>
</dbReference>
<dbReference type="CDD" id="cd00130">
    <property type="entry name" value="PAS"/>
    <property type="match status" value="2"/>
</dbReference>
<dbReference type="InterPro" id="IPR029016">
    <property type="entry name" value="GAF-like_dom_sf"/>
</dbReference>
<protein>
    <submittedName>
        <fullName evidence="3">SpoIIE family protein phosphatase</fullName>
    </submittedName>
</protein>
<feature type="domain" description="PAS" evidence="2">
    <location>
        <begin position="132"/>
        <end position="202"/>
    </location>
</feature>
<dbReference type="NCBIfam" id="TIGR00229">
    <property type="entry name" value="sensory_box"/>
    <property type="match status" value="1"/>
</dbReference>
<dbReference type="InterPro" id="IPR013655">
    <property type="entry name" value="PAS_fold_3"/>
</dbReference>
<dbReference type="InterPro" id="IPR035965">
    <property type="entry name" value="PAS-like_dom_sf"/>
</dbReference>
<keyword evidence="1" id="KW-0378">Hydrolase</keyword>
<keyword evidence="4" id="KW-1185">Reference proteome</keyword>
<dbReference type="InterPro" id="IPR000014">
    <property type="entry name" value="PAS"/>
</dbReference>
<feature type="domain" description="PAS" evidence="2">
    <location>
        <begin position="17"/>
        <end position="57"/>
    </location>
</feature>
<accession>A0ABU2MDS1</accession>
<dbReference type="InterPro" id="IPR001932">
    <property type="entry name" value="PPM-type_phosphatase-like_dom"/>
</dbReference>
<gene>
    <name evidence="3" type="ORF">RM479_20610</name>
</gene>
<evidence type="ECO:0000256" key="1">
    <source>
        <dbReference type="ARBA" id="ARBA00022801"/>
    </source>
</evidence>
<dbReference type="SUPFAM" id="SSF55781">
    <property type="entry name" value="GAF domain-like"/>
    <property type="match status" value="1"/>
</dbReference>
<dbReference type="InterPro" id="IPR003018">
    <property type="entry name" value="GAF"/>
</dbReference>
<sequence length="691" mass="74870">MSAETSIPPPRTDDVVLTDAVRSLLDDSPIGFALVGSDGRIVAVNRLVAEMLGLAPELCPGHDPAELLSACGVPVGDAETVDHGGGRVVRGRHRTADGRLWDLTWFPVSDPATGDPHVALIAVRDGGEVHRDEQRLRALLQVGNQIVWTADAEGEVHEDSPPWRNVTGQSPQDYLGRGWFAALHPDDRSGVERAWDDAVLDRTPFDALFRVRTRSGGYAHYRARAKPVMEGGEVVEWVGSLVDVTTEREADELRQRLNQQLSEAAMRTARLQKATSDLAEALTADEVVAAMSEIGRSGVGADHTCVVLLDRNRLRLDTVVAYGDRPLPLASFPLEHPDIAARAIADRLPRMAADPTELGALLEDAPEVDELVRLTPERAWAALPMMVAGRPIGALRFAFSAPREIGDEERVFLEALAGQCALAIGRAALYEQEHNTAEELQRSLLPDELPEVRGVRLAAYYRSGSRHVQVGGDWYDAFPLPDGRVAGVLGDVMGKGIPAAAGMSRIRNALRALAFSMPEPADVLTGLDRMFSATEGMDQVTTLVYFVLDPVTGQLDLSNAGHLPPLVVAGGARPSLLDTDPDTPLGITSPRGHHKFFVQPGNTVALYSDGLVENRKRSVDSGLDELVDVASSAPPEVVGDPQQMLEYLVESMLEGYEQDDDVTLLAVQLPVIDSVPDLRSHTEEAHREKER</sequence>
<dbReference type="Gene3D" id="3.60.40.10">
    <property type="entry name" value="PPM-type phosphatase domain"/>
    <property type="match status" value="1"/>
</dbReference>
<dbReference type="SMART" id="SM00065">
    <property type="entry name" value="GAF"/>
    <property type="match status" value="1"/>
</dbReference>
<dbReference type="SMART" id="SM00331">
    <property type="entry name" value="PP2C_SIG"/>
    <property type="match status" value="1"/>
</dbReference>
<dbReference type="PROSITE" id="PS50112">
    <property type="entry name" value="PAS"/>
    <property type="match status" value="2"/>
</dbReference>
<dbReference type="InterPro" id="IPR036457">
    <property type="entry name" value="PPM-type-like_dom_sf"/>
</dbReference>
<dbReference type="Pfam" id="PF07228">
    <property type="entry name" value="SpoIIE"/>
    <property type="match status" value="1"/>
</dbReference>
<dbReference type="Proteomes" id="UP001183390">
    <property type="component" value="Unassembled WGS sequence"/>
</dbReference>